<protein>
    <submittedName>
        <fullName evidence="1">Uncharacterized protein</fullName>
    </submittedName>
</protein>
<accession>A0ABV0TS50</accession>
<comment type="caution">
    <text evidence="1">The sequence shown here is derived from an EMBL/GenBank/DDBJ whole genome shotgun (WGS) entry which is preliminary data.</text>
</comment>
<keyword evidence="2" id="KW-1185">Reference proteome</keyword>
<name>A0ABV0TS50_9TELE</name>
<dbReference type="EMBL" id="JAHRIQ010046649">
    <property type="protein sequence ID" value="MEQ2235740.1"/>
    <property type="molecule type" value="Genomic_DNA"/>
</dbReference>
<organism evidence="1 2">
    <name type="scientific">Ilyodon furcidens</name>
    <name type="common">goldbreast splitfin</name>
    <dbReference type="NCBI Taxonomy" id="33524"/>
    <lineage>
        <taxon>Eukaryota</taxon>
        <taxon>Metazoa</taxon>
        <taxon>Chordata</taxon>
        <taxon>Craniata</taxon>
        <taxon>Vertebrata</taxon>
        <taxon>Euteleostomi</taxon>
        <taxon>Actinopterygii</taxon>
        <taxon>Neopterygii</taxon>
        <taxon>Teleostei</taxon>
        <taxon>Neoteleostei</taxon>
        <taxon>Acanthomorphata</taxon>
        <taxon>Ovalentaria</taxon>
        <taxon>Atherinomorphae</taxon>
        <taxon>Cyprinodontiformes</taxon>
        <taxon>Goodeidae</taxon>
        <taxon>Ilyodon</taxon>
    </lineage>
</organism>
<dbReference type="Proteomes" id="UP001482620">
    <property type="component" value="Unassembled WGS sequence"/>
</dbReference>
<sequence>MHRQFQSPKPHYPPSMCVCAHLQRSREAWWLTDKGVGFILMAFCAGNGLLPGLRLNCHHMPHVHIYSCTGKACILLQSAGSTPPPTNDYAKLLHRKETNTSIKGHNGMSPITLYI</sequence>
<proteinExistence type="predicted"/>
<reference evidence="1 2" key="1">
    <citation type="submission" date="2021-06" db="EMBL/GenBank/DDBJ databases">
        <authorList>
            <person name="Palmer J.M."/>
        </authorList>
    </citation>
    <scope>NUCLEOTIDE SEQUENCE [LARGE SCALE GENOMIC DNA]</scope>
    <source>
        <strain evidence="2">if_2019</strain>
        <tissue evidence="1">Muscle</tissue>
    </source>
</reference>
<gene>
    <name evidence="1" type="ORF">ILYODFUR_005330</name>
</gene>
<evidence type="ECO:0000313" key="1">
    <source>
        <dbReference type="EMBL" id="MEQ2235740.1"/>
    </source>
</evidence>
<evidence type="ECO:0000313" key="2">
    <source>
        <dbReference type="Proteomes" id="UP001482620"/>
    </source>
</evidence>